<comment type="similarity">
    <text evidence="1">Belongs to the nitroreductase family.</text>
</comment>
<dbReference type="PANTHER" id="PTHR43673:SF10">
    <property type="entry name" value="NADH DEHYDROGENASE_NAD(P)H NITROREDUCTASE XCC3605-RELATED"/>
    <property type="match status" value="1"/>
</dbReference>
<gene>
    <name evidence="4" type="ORF">AKJ62_03370</name>
</gene>
<evidence type="ECO:0000313" key="4">
    <source>
        <dbReference type="EMBL" id="KXA89319.1"/>
    </source>
</evidence>
<feature type="domain" description="Nitroreductase" evidence="3">
    <location>
        <begin position="7"/>
        <end position="66"/>
    </location>
</feature>
<accession>A0A133U562</accession>
<dbReference type="InterPro" id="IPR000415">
    <property type="entry name" value="Nitroreductase-like"/>
</dbReference>
<evidence type="ECO:0000256" key="2">
    <source>
        <dbReference type="ARBA" id="ARBA00023002"/>
    </source>
</evidence>
<organism evidence="4 5">
    <name type="scientific">candidate division MSBL1 archaeon SCGC-AAA259D14</name>
    <dbReference type="NCBI Taxonomy" id="1698261"/>
    <lineage>
        <taxon>Archaea</taxon>
        <taxon>Methanobacteriati</taxon>
        <taxon>Methanobacteriota</taxon>
        <taxon>candidate division MSBL1</taxon>
    </lineage>
</organism>
<sequence>MDVSKAIKERRSVRNFKPDPVPEKDLLKILDAGRWAPSSGNTQPLELIVVKEPKTKEKLAKAARGQSFVSEAPVVIVVCANIPRTERRYGERGRNLYVIQDTAAAAQNIHLMAYALGYATCWVGSFHDDMVAEVIEAPEKIRPLAIIPLGKPKKIPKTPSRRDLENIIHENKF</sequence>
<evidence type="ECO:0000259" key="3">
    <source>
        <dbReference type="Pfam" id="PF00881"/>
    </source>
</evidence>
<dbReference type="InterPro" id="IPR029479">
    <property type="entry name" value="Nitroreductase"/>
</dbReference>
<dbReference type="Proteomes" id="UP000070589">
    <property type="component" value="Unassembled WGS sequence"/>
</dbReference>
<dbReference type="SUPFAM" id="SSF55469">
    <property type="entry name" value="FMN-dependent nitroreductase-like"/>
    <property type="match status" value="1"/>
</dbReference>
<name>A0A133U562_9EURY</name>
<dbReference type="AlphaFoldDB" id="A0A133U562"/>
<dbReference type="PANTHER" id="PTHR43673">
    <property type="entry name" value="NAD(P)H NITROREDUCTASE YDGI-RELATED"/>
    <property type="match status" value="1"/>
</dbReference>
<keyword evidence="5" id="KW-1185">Reference proteome</keyword>
<evidence type="ECO:0000256" key="1">
    <source>
        <dbReference type="ARBA" id="ARBA00007118"/>
    </source>
</evidence>
<evidence type="ECO:0000313" key="5">
    <source>
        <dbReference type="Proteomes" id="UP000070589"/>
    </source>
</evidence>
<dbReference type="Pfam" id="PF00881">
    <property type="entry name" value="Nitroreductase"/>
    <property type="match status" value="1"/>
</dbReference>
<comment type="caution">
    <text evidence="4">The sequence shown here is derived from an EMBL/GenBank/DDBJ whole genome shotgun (WGS) entry which is preliminary data.</text>
</comment>
<dbReference type="GO" id="GO:0016491">
    <property type="term" value="F:oxidoreductase activity"/>
    <property type="evidence" value="ECO:0007669"/>
    <property type="project" value="UniProtKB-KW"/>
</dbReference>
<dbReference type="Gene3D" id="3.40.109.10">
    <property type="entry name" value="NADH Oxidase"/>
    <property type="match status" value="1"/>
</dbReference>
<keyword evidence="2" id="KW-0560">Oxidoreductase</keyword>
<protein>
    <recommendedName>
        <fullName evidence="3">Nitroreductase domain-containing protein</fullName>
    </recommendedName>
</protein>
<proteinExistence type="inferred from homology"/>
<dbReference type="EMBL" id="LHXL01000043">
    <property type="protein sequence ID" value="KXA89319.1"/>
    <property type="molecule type" value="Genomic_DNA"/>
</dbReference>
<reference evidence="4 5" key="1">
    <citation type="journal article" date="2016" name="Sci. Rep.">
        <title>Metabolic traits of an uncultured archaeal lineage -MSBL1- from brine pools of the Red Sea.</title>
        <authorList>
            <person name="Mwirichia R."/>
            <person name="Alam I."/>
            <person name="Rashid M."/>
            <person name="Vinu M."/>
            <person name="Ba-Alawi W."/>
            <person name="Anthony Kamau A."/>
            <person name="Kamanda Ngugi D."/>
            <person name="Goker M."/>
            <person name="Klenk H.P."/>
            <person name="Bajic V."/>
            <person name="Stingl U."/>
        </authorList>
    </citation>
    <scope>NUCLEOTIDE SEQUENCE [LARGE SCALE GENOMIC DNA]</scope>
    <source>
        <strain evidence="4">SCGC-AAA259D14</strain>
    </source>
</reference>